<dbReference type="InterPro" id="IPR016182">
    <property type="entry name" value="Cu_amine_oxidase_N-reg"/>
</dbReference>
<feature type="compositionally biased region" description="Polar residues" evidence="15">
    <location>
        <begin position="1"/>
        <end position="12"/>
    </location>
</feature>
<feature type="region of interest" description="Disordered" evidence="15">
    <location>
        <begin position="705"/>
        <end position="729"/>
    </location>
</feature>
<dbReference type="InterPro" id="IPR036460">
    <property type="entry name" value="Cu_amine_oxidase_C_sf"/>
</dbReference>
<proteinExistence type="inferred from homology"/>
<dbReference type="InterPro" id="IPR000269">
    <property type="entry name" value="Cu_amine_oxidase"/>
</dbReference>
<reference evidence="18 19" key="1">
    <citation type="submission" date="2014-04" db="EMBL/GenBank/DDBJ databases">
        <authorList>
            <consortium name="DOE Joint Genome Institute"/>
            <person name="Kuo A."/>
            <person name="Kohler A."/>
            <person name="Nagy L.G."/>
            <person name="Floudas D."/>
            <person name="Copeland A."/>
            <person name="Barry K.W."/>
            <person name="Cichocki N."/>
            <person name="Veneault-Fourrey C."/>
            <person name="LaButti K."/>
            <person name="Lindquist E.A."/>
            <person name="Lipzen A."/>
            <person name="Lundell T."/>
            <person name="Morin E."/>
            <person name="Murat C."/>
            <person name="Sun H."/>
            <person name="Tunlid A."/>
            <person name="Henrissat B."/>
            <person name="Grigoriev I.V."/>
            <person name="Hibbett D.S."/>
            <person name="Martin F."/>
            <person name="Nordberg H.P."/>
            <person name="Cantor M.N."/>
            <person name="Hua S.X."/>
        </authorList>
    </citation>
    <scope>NUCLEOTIDE SEQUENCE [LARGE SCALE GENOMIC DNA]</scope>
    <source>
        <strain evidence="18 19">Foug A</strain>
    </source>
</reference>
<organism evidence="18 19">
    <name type="scientific">Scleroderma citrinum Foug A</name>
    <dbReference type="NCBI Taxonomy" id="1036808"/>
    <lineage>
        <taxon>Eukaryota</taxon>
        <taxon>Fungi</taxon>
        <taxon>Dikarya</taxon>
        <taxon>Basidiomycota</taxon>
        <taxon>Agaricomycotina</taxon>
        <taxon>Agaricomycetes</taxon>
        <taxon>Agaricomycetidae</taxon>
        <taxon>Boletales</taxon>
        <taxon>Sclerodermatineae</taxon>
        <taxon>Sclerodermataceae</taxon>
        <taxon>Scleroderma</taxon>
    </lineage>
</organism>
<evidence type="ECO:0000259" key="17">
    <source>
        <dbReference type="Pfam" id="PF02728"/>
    </source>
</evidence>
<evidence type="ECO:0000256" key="14">
    <source>
        <dbReference type="RuleBase" id="RU000672"/>
    </source>
</evidence>
<sequence length="729" mass="81311">MTLLSTGSTIYESTGAEPTKVSHPLDPLSPDEINEATLAIRRHAVEHTSVKAIKFVTCCLVPPPKKAVLSSLGIPATPGEKPEPPTQLVRKGESDFIDVVTGDCYNAVVVLQDDEWKVELIESIPEGTKPQITIDELVRCEEIIQNDARVQALAKEVGIEPHQISADGWAIGWDERFPQSQRLQQALVFARFSQHDNLYAHPLDFIPVVDAIAGKVVHIDFPAVWKKEEDGSLKLSVPTTAPPPLSEDSFPLANRERVPVPRTSFDFLPDLLEKNDPTYKPRDDVKPLHVIQPEGVSFRMDGNVLEWQKWKMHIAFSQREGIVLSTVTYNDNGEIRPIFYRLSLAEMVVPYGAPDYPHSRKFAFDSGEYGMGIMANELSLGCDCLGKIHYLPGAYVTQSGAAAVIKNVICIHEEDAGVLWKHTDYRPGGRSRTVRSRRLVVSMVCTLANYEYIWNFYFYQDGNVEVEIRLTGVLQVYVAGPDEPTPHGTTVAPGINAHYHQHIFSLRIDPMLDGLQNSVIESEVVDIDHPKGSAENFAGNGFVIKDRVLKSQVEDGARDFEWATERRWRIANLNRTHYSSGKPSSYQIVMKGGAVPLLAKQDSWIAQRASFAHRQLWVVKDEEGPRGSRLFPSGKYVSQTRAEPKDSVGKWVKEGQGSIENEDILLFLTLGTTHIPRPEDWPVMPVEHVNVLFKPSSFFIQNPALDVPGTQDPQSRPAFANGTSACCRN</sequence>
<protein>
    <recommendedName>
        <fullName evidence="14">Amine oxidase</fullName>
        <ecNumber evidence="14">1.4.3.-</ecNumber>
    </recommendedName>
</protein>
<evidence type="ECO:0000256" key="4">
    <source>
        <dbReference type="ARBA" id="ARBA00007983"/>
    </source>
</evidence>
<dbReference type="GO" id="GO:0048038">
    <property type="term" value="F:quinone binding"/>
    <property type="evidence" value="ECO:0007669"/>
    <property type="project" value="InterPro"/>
</dbReference>
<reference evidence="19" key="2">
    <citation type="submission" date="2015-01" db="EMBL/GenBank/DDBJ databases">
        <title>Evolutionary Origins and Diversification of the Mycorrhizal Mutualists.</title>
        <authorList>
            <consortium name="DOE Joint Genome Institute"/>
            <consortium name="Mycorrhizal Genomics Consortium"/>
            <person name="Kohler A."/>
            <person name="Kuo A."/>
            <person name="Nagy L.G."/>
            <person name="Floudas D."/>
            <person name="Copeland A."/>
            <person name="Barry K.W."/>
            <person name="Cichocki N."/>
            <person name="Veneault-Fourrey C."/>
            <person name="LaButti K."/>
            <person name="Lindquist E.A."/>
            <person name="Lipzen A."/>
            <person name="Lundell T."/>
            <person name="Morin E."/>
            <person name="Murat C."/>
            <person name="Riley R."/>
            <person name="Ohm R."/>
            <person name="Sun H."/>
            <person name="Tunlid A."/>
            <person name="Henrissat B."/>
            <person name="Grigoriev I.V."/>
            <person name="Hibbett D.S."/>
            <person name="Martin F."/>
        </authorList>
    </citation>
    <scope>NUCLEOTIDE SEQUENCE [LARGE SCALE GENOMIC DNA]</scope>
    <source>
        <strain evidence="19">Foug A</strain>
    </source>
</reference>
<evidence type="ECO:0000256" key="7">
    <source>
        <dbReference type="ARBA" id="ARBA00022772"/>
    </source>
</evidence>
<comment type="similarity">
    <text evidence="4 14">Belongs to the copper/topaquinone oxidase family.</text>
</comment>
<dbReference type="InParanoid" id="A0A0C3EB72"/>
<comment type="cofactor">
    <cofactor evidence="2">
        <name>Mn(2+)</name>
        <dbReference type="ChEBI" id="CHEBI:29035"/>
    </cofactor>
</comment>
<dbReference type="InterPro" id="IPR049948">
    <property type="entry name" value="Cu_Am_ox_TPQ-bd"/>
</dbReference>
<dbReference type="FunCoup" id="A0A0C3EB72">
    <property type="interactions" value="42"/>
</dbReference>
<keyword evidence="6 14" id="KW-0479">Metal-binding</keyword>
<keyword evidence="8 14" id="KW-0560">Oxidoreductase</keyword>
<dbReference type="Proteomes" id="UP000053989">
    <property type="component" value="Unassembled WGS sequence"/>
</dbReference>
<comment type="cofactor">
    <cofactor evidence="3">
        <name>Zn(2+)</name>
        <dbReference type="ChEBI" id="CHEBI:29105"/>
    </cofactor>
</comment>
<evidence type="ECO:0000256" key="6">
    <source>
        <dbReference type="ARBA" id="ARBA00022723"/>
    </source>
</evidence>
<keyword evidence="9 14" id="KW-0186">Copper</keyword>
<evidence type="ECO:0000313" key="19">
    <source>
        <dbReference type="Proteomes" id="UP000053989"/>
    </source>
</evidence>
<dbReference type="Pfam" id="PF02728">
    <property type="entry name" value="Cu_amine_oxidN3"/>
    <property type="match status" value="1"/>
</dbReference>
<keyword evidence="19" id="KW-1185">Reference proteome</keyword>
<evidence type="ECO:0000256" key="12">
    <source>
        <dbReference type="PIRSR" id="PIRSR600269-50"/>
    </source>
</evidence>
<dbReference type="InterPro" id="IPR049947">
    <property type="entry name" value="Cu_Am_Ox_Cu-bd"/>
</dbReference>
<evidence type="ECO:0000256" key="8">
    <source>
        <dbReference type="ARBA" id="ARBA00023002"/>
    </source>
</evidence>
<comment type="cofactor">
    <cofactor evidence="1">
        <name>Cu cation</name>
        <dbReference type="ChEBI" id="CHEBI:23378"/>
    </cofactor>
</comment>
<evidence type="ECO:0000256" key="15">
    <source>
        <dbReference type="SAM" id="MobiDB-lite"/>
    </source>
</evidence>
<feature type="active site" description="Schiff-base intermediate with substrate; via topaquinone" evidence="12">
    <location>
        <position position="450"/>
    </location>
</feature>
<gene>
    <name evidence="18" type="ORF">SCLCIDRAFT_1207247</name>
</gene>
<dbReference type="GO" id="GO:0009308">
    <property type="term" value="P:amine metabolic process"/>
    <property type="evidence" value="ECO:0007669"/>
    <property type="project" value="UniProtKB-UniRule"/>
</dbReference>
<evidence type="ECO:0000313" key="18">
    <source>
        <dbReference type="EMBL" id="KIM69985.1"/>
    </source>
</evidence>
<keyword evidence="7 12" id="KW-0801">TPQ</keyword>
<evidence type="ECO:0000259" key="16">
    <source>
        <dbReference type="Pfam" id="PF01179"/>
    </source>
</evidence>
<feature type="region of interest" description="Disordered" evidence="15">
    <location>
        <begin position="1"/>
        <end position="28"/>
    </location>
</feature>
<dbReference type="PROSITE" id="PS01164">
    <property type="entry name" value="COPPER_AMINE_OXID_1"/>
    <property type="match status" value="1"/>
</dbReference>
<accession>A0A0C3EB72</accession>
<dbReference type="InterPro" id="IPR015802">
    <property type="entry name" value="Cu_amine_oxidase_N3"/>
</dbReference>
<dbReference type="Gene3D" id="2.70.98.20">
    <property type="entry name" value="Copper amine oxidase, catalytic domain"/>
    <property type="match status" value="1"/>
</dbReference>
<evidence type="ECO:0000256" key="10">
    <source>
        <dbReference type="ARBA" id="ARBA00023211"/>
    </source>
</evidence>
<dbReference type="STRING" id="1036808.A0A0C3EB72"/>
<comment type="cofactor">
    <cofactor evidence="14">
        <name>Cu cation</name>
        <dbReference type="ChEBI" id="CHEBI:23378"/>
    </cofactor>
    <text evidence="14">Contains 1 topaquinone per subunit.</text>
</comment>
<feature type="active site" description="Proton acceptor" evidence="12">
    <location>
        <position position="365"/>
    </location>
</feature>
<dbReference type="AlphaFoldDB" id="A0A0C3EB72"/>
<evidence type="ECO:0000256" key="9">
    <source>
        <dbReference type="ARBA" id="ARBA00023008"/>
    </source>
</evidence>
<evidence type="ECO:0000256" key="13">
    <source>
        <dbReference type="PIRSR" id="PIRSR600269-51"/>
    </source>
</evidence>
<dbReference type="PANTHER" id="PTHR10638:SF86">
    <property type="entry name" value="COPPER AMINE OXIDASE 1-RELATED"/>
    <property type="match status" value="1"/>
</dbReference>
<dbReference type="EC" id="1.4.3.-" evidence="14"/>
<name>A0A0C3EB72_9AGAM</name>
<evidence type="ECO:0000256" key="1">
    <source>
        <dbReference type="ARBA" id="ARBA00001935"/>
    </source>
</evidence>
<comment type="catalytic activity">
    <reaction evidence="11">
        <text>a primary methyl amine + O2 + H2O = an aldehyde + H2O2 + NH4(+)</text>
        <dbReference type="Rhea" id="RHEA:16153"/>
        <dbReference type="ChEBI" id="CHEBI:15377"/>
        <dbReference type="ChEBI" id="CHEBI:15379"/>
        <dbReference type="ChEBI" id="CHEBI:16240"/>
        <dbReference type="ChEBI" id="CHEBI:17478"/>
        <dbReference type="ChEBI" id="CHEBI:28938"/>
        <dbReference type="ChEBI" id="CHEBI:228804"/>
        <dbReference type="EC" id="1.4.3.21"/>
    </reaction>
</comment>
<comment type="subunit">
    <text evidence="5">Homodimer.</text>
</comment>
<dbReference type="SUPFAM" id="SSF54416">
    <property type="entry name" value="Amine oxidase N-terminal region"/>
    <property type="match status" value="2"/>
</dbReference>
<dbReference type="OrthoDB" id="5379943at2759"/>
<dbReference type="GO" id="GO:0008131">
    <property type="term" value="F:primary methylamine oxidase activity"/>
    <property type="evidence" value="ECO:0007669"/>
    <property type="project" value="UniProtKB-EC"/>
</dbReference>
<keyword evidence="10" id="KW-0464">Manganese</keyword>
<dbReference type="Gene3D" id="3.10.450.40">
    <property type="match status" value="2"/>
</dbReference>
<evidence type="ECO:0000256" key="3">
    <source>
        <dbReference type="ARBA" id="ARBA00001947"/>
    </source>
</evidence>
<feature type="domain" description="Copper amine oxidase catalytic" evidence="16">
    <location>
        <begin position="288"/>
        <end position="705"/>
    </location>
</feature>
<evidence type="ECO:0000256" key="11">
    <source>
        <dbReference type="ARBA" id="ARBA00048032"/>
    </source>
</evidence>
<dbReference type="Pfam" id="PF01179">
    <property type="entry name" value="Cu_amine_oxid"/>
    <property type="match status" value="1"/>
</dbReference>
<dbReference type="SUPFAM" id="SSF49998">
    <property type="entry name" value="Amine oxidase catalytic domain"/>
    <property type="match status" value="1"/>
</dbReference>
<feature type="domain" description="Copper amine oxidase N3-terminal" evidence="17">
    <location>
        <begin position="130"/>
        <end position="226"/>
    </location>
</feature>
<dbReference type="GO" id="GO:0005507">
    <property type="term" value="F:copper ion binding"/>
    <property type="evidence" value="ECO:0007669"/>
    <property type="project" value="InterPro"/>
</dbReference>
<dbReference type="InterPro" id="IPR015798">
    <property type="entry name" value="Cu_amine_oxidase_C"/>
</dbReference>
<evidence type="ECO:0000256" key="2">
    <source>
        <dbReference type="ARBA" id="ARBA00001936"/>
    </source>
</evidence>
<dbReference type="HOGENOM" id="CLU_011500_3_2_1"/>
<evidence type="ECO:0000256" key="5">
    <source>
        <dbReference type="ARBA" id="ARBA00011738"/>
    </source>
</evidence>
<dbReference type="PANTHER" id="PTHR10638">
    <property type="entry name" value="COPPER AMINE OXIDASE"/>
    <property type="match status" value="1"/>
</dbReference>
<dbReference type="PROSITE" id="PS01165">
    <property type="entry name" value="COPPER_AMINE_OXID_2"/>
    <property type="match status" value="1"/>
</dbReference>
<feature type="modified residue" description="2',4',5'-topaquinone" evidence="13">
    <location>
        <position position="450"/>
    </location>
</feature>
<dbReference type="EMBL" id="KN822005">
    <property type="protein sequence ID" value="KIM69985.1"/>
    <property type="molecule type" value="Genomic_DNA"/>
</dbReference>
<comment type="PTM">
    <text evidence="13 14">Topaquinone (TPQ) is generated by copper-dependent autoxidation of a specific tyrosyl residue.</text>
</comment>